<organism evidence="2 3">
    <name type="scientific">Caulobacter mirabilis</name>
    <dbReference type="NCBI Taxonomy" id="69666"/>
    <lineage>
        <taxon>Bacteria</taxon>
        <taxon>Pseudomonadati</taxon>
        <taxon>Pseudomonadota</taxon>
        <taxon>Alphaproteobacteria</taxon>
        <taxon>Caulobacterales</taxon>
        <taxon>Caulobacteraceae</taxon>
        <taxon>Caulobacter</taxon>
    </lineage>
</organism>
<evidence type="ECO:0000256" key="1">
    <source>
        <dbReference type="SAM" id="SignalP"/>
    </source>
</evidence>
<dbReference type="OrthoDB" id="581532at2"/>
<accession>A0A2D2AVS0</accession>
<protein>
    <submittedName>
        <fullName evidence="2">Uncharacterized protein</fullName>
    </submittedName>
</protein>
<sequence>MKASHLIVLSLIGLLAGWASGSEALDDPGLITITVAADRGLTLAHVIRIDPAAPITARSTAELDEVVWTATRTSQRGVTIIKSDACPALKDVVLSLSRLPAIPVAPPMLRVRSPLEQVPPVRKDGFSTRMAFSTETSDGSLATIEVESGNAYANWSSHAVAKLLACWGPLRP</sequence>
<gene>
    <name evidence="2" type="ORF">CSW64_06320</name>
</gene>
<proteinExistence type="predicted"/>
<name>A0A2D2AVS0_9CAUL</name>
<dbReference type="RefSeq" id="WP_099621313.1">
    <property type="nucleotide sequence ID" value="NZ_CP024201.1"/>
</dbReference>
<feature type="signal peptide" evidence="1">
    <location>
        <begin position="1"/>
        <end position="24"/>
    </location>
</feature>
<evidence type="ECO:0000313" key="3">
    <source>
        <dbReference type="Proteomes" id="UP000228945"/>
    </source>
</evidence>
<dbReference type="KEGG" id="cmb:CSW64_06320"/>
<keyword evidence="1" id="KW-0732">Signal</keyword>
<evidence type="ECO:0000313" key="2">
    <source>
        <dbReference type="EMBL" id="ATQ42057.1"/>
    </source>
</evidence>
<dbReference type="Proteomes" id="UP000228945">
    <property type="component" value="Chromosome"/>
</dbReference>
<keyword evidence="3" id="KW-1185">Reference proteome</keyword>
<reference evidence="2 3" key="1">
    <citation type="submission" date="2017-10" db="EMBL/GenBank/DDBJ databases">
        <title>Genome sequence of Caulobacter mirabilis FWC38.</title>
        <authorList>
            <person name="Fiebig A."/>
            <person name="Crosson S."/>
        </authorList>
    </citation>
    <scope>NUCLEOTIDE SEQUENCE [LARGE SCALE GENOMIC DNA]</scope>
    <source>
        <strain evidence="2 3">FWC 38</strain>
    </source>
</reference>
<feature type="chain" id="PRO_5013790067" evidence="1">
    <location>
        <begin position="25"/>
        <end position="172"/>
    </location>
</feature>
<dbReference type="AlphaFoldDB" id="A0A2D2AVS0"/>
<dbReference type="EMBL" id="CP024201">
    <property type="protein sequence ID" value="ATQ42057.1"/>
    <property type="molecule type" value="Genomic_DNA"/>
</dbReference>